<evidence type="ECO:0000259" key="9">
    <source>
        <dbReference type="Pfam" id="PF22240"/>
    </source>
</evidence>
<keyword evidence="4" id="KW-0808">Transferase</keyword>
<dbReference type="Pfam" id="PF22240">
    <property type="entry name" value="ISP_coupler"/>
    <property type="match status" value="1"/>
</dbReference>
<dbReference type="PRINTS" id="PR00507">
    <property type="entry name" value="N12N6MTFRASE"/>
</dbReference>
<accession>I3CDX6</accession>
<feature type="domain" description="DNA methylase adenine-specific" evidence="7">
    <location>
        <begin position="288"/>
        <end position="608"/>
    </location>
</feature>
<evidence type="ECO:0000256" key="1">
    <source>
        <dbReference type="ARBA" id="ARBA00006594"/>
    </source>
</evidence>
<dbReference type="Proteomes" id="UP000005744">
    <property type="component" value="Unassembled WGS sequence"/>
</dbReference>
<evidence type="ECO:0000313" key="10">
    <source>
        <dbReference type="EMBL" id="EIJ41819.1"/>
    </source>
</evidence>
<dbReference type="GO" id="GO:0008170">
    <property type="term" value="F:N-methyltransferase activity"/>
    <property type="evidence" value="ECO:0007669"/>
    <property type="project" value="InterPro"/>
</dbReference>
<evidence type="ECO:0000256" key="4">
    <source>
        <dbReference type="ARBA" id="ARBA00022679"/>
    </source>
</evidence>
<protein>
    <recommendedName>
        <fullName evidence="2">site-specific DNA-methyltransferase (adenine-specific)</fullName>
        <ecNumber evidence="2">2.1.1.72</ecNumber>
    </recommendedName>
</protein>
<dbReference type="InterPro" id="IPR029063">
    <property type="entry name" value="SAM-dependent_MTases_sf"/>
</dbReference>
<evidence type="ECO:0000256" key="3">
    <source>
        <dbReference type="ARBA" id="ARBA00022603"/>
    </source>
</evidence>
<dbReference type="Pfam" id="PF18135">
    <property type="entry name" value="Type_ISP_C"/>
    <property type="match status" value="1"/>
</dbReference>
<dbReference type="eggNOG" id="COG0286">
    <property type="taxonomic scope" value="Bacteria"/>
</dbReference>
<evidence type="ECO:0000259" key="7">
    <source>
        <dbReference type="Pfam" id="PF02384"/>
    </source>
</evidence>
<gene>
    <name evidence="10" type="ORF">BegalDRAFT_0911</name>
</gene>
<dbReference type="EMBL" id="JH600070">
    <property type="protein sequence ID" value="EIJ41819.1"/>
    <property type="molecule type" value="Genomic_DNA"/>
</dbReference>
<sequence length="1026" mass="118461">MPLNLKSNSKAIKDYYTQVKDLLDTNQNNEGAVAPKFSALIQHCLSQFPHLDLVEQYSIKRDKRKPLRADGALVDKQTKVLLYGIWEAKDSKDKLKKEVDKKFKEGYPKDNILFQSPEYVILYQHGNLAFEESTENPEHLITALDLFLSYKPPVYEQWEEAIEAFKDKVGELGKSLVKIINGELKTNKAFILAFEDFATICRVSINPNLSQDAIIEMLVQHLLTERLFRTIFDNPDFANKNVIAREIEKVIQALTVKSFSRKEFLKSLDRFYVAIEETASTIHSYSRKQDFLNAVYENFFQGFAVKVADTHGIVYTPQPIVDFMVNSVQEILKREFDKTLSSPDVHILDPFTGTGNFILRVMQEINPLGLGTKYNESLYCNEVMLLPYYIASMNIEHAYYEKTGKYEPFQGICLVDTFEMLEGKQYGFGFNIPENIERVKRQKDSPIFVILGNPPYNAWQQNENDNNKNRKYPHLDAVIADTYAKDSKATNKNSLSDAYIKAFAWATERLAGRENGVIAFVTNNGFLEGIATDGMRKHLAKDFNKIYILDLGGNSRKTDDDLGNVFGIRVGVSIAILVKNHNNQTSEIYYHRMEKGLKKEEKLSLLEEKKQFSNLTLKQIIPDDKDNWITEGLKADFDTFTPIGSKEGKATESHAEEVIFKLYSGGIKTNRDIWAYNFNAAELAKNIQLSIDTYNEHVSKYSRLTSKLKGEEEFIDSFVTYDDKKLSWSATLKGFLKRNIDANLKQESIRTSLYRPFTKQFLYFDRMFNERVYQFPSIFPTPETEKENKVICIAGVGNRKGFGCLITNHIPALDLAFEKTQCFSFYTYAEDGTNRTENITDWALTHYQEHYQDKSLNKWDIFHYIYGVLHHEGYRETYQANLKRELPRIPLLSDFWAISHIGKQLAELHLNYETQAEYELEIDCPDRLDYRVEKMKFNKDKTAIIYNDSLTLKGIPAEALEYRLGNRSALDWIIDQYQVSTDKRSGIINDPNNLDDEQYIIRLIRQIITVSIETVKLVKALSKQPL</sequence>
<evidence type="ECO:0000259" key="8">
    <source>
        <dbReference type="Pfam" id="PF18135"/>
    </source>
</evidence>
<feature type="domain" description="Type ISP restriction-modification enzyme coupler" evidence="9">
    <location>
        <begin position="163"/>
        <end position="284"/>
    </location>
</feature>
<dbReference type="GO" id="GO:0003677">
    <property type="term" value="F:DNA binding"/>
    <property type="evidence" value="ECO:0007669"/>
    <property type="project" value="InterPro"/>
</dbReference>
<reference evidence="10 11" key="1">
    <citation type="submission" date="2011-11" db="EMBL/GenBank/DDBJ databases">
        <title>Improved High-Quality Draft sequence of Beggiatoa alba B18lD.</title>
        <authorList>
            <consortium name="US DOE Joint Genome Institute"/>
            <person name="Lucas S."/>
            <person name="Han J."/>
            <person name="Lapidus A."/>
            <person name="Cheng J.-F."/>
            <person name="Goodwin L."/>
            <person name="Pitluck S."/>
            <person name="Peters L."/>
            <person name="Mikhailova N."/>
            <person name="Held B."/>
            <person name="Detter J.C."/>
            <person name="Han C."/>
            <person name="Tapia R."/>
            <person name="Land M."/>
            <person name="Hauser L."/>
            <person name="Kyrpides N."/>
            <person name="Ivanova N."/>
            <person name="Pagani I."/>
            <person name="Samuel K."/>
            <person name="Teske A."/>
            <person name="Mueller J."/>
            <person name="Woyke T."/>
        </authorList>
    </citation>
    <scope>NUCLEOTIDE SEQUENCE [LARGE SCALE GENOMIC DNA]</scope>
    <source>
        <strain evidence="10 11">B18LD</strain>
    </source>
</reference>
<dbReference type="SUPFAM" id="SSF53335">
    <property type="entry name" value="S-adenosyl-L-methionine-dependent methyltransferases"/>
    <property type="match status" value="1"/>
</dbReference>
<comment type="similarity">
    <text evidence="1">Belongs to the N(4)/N(6)-methyltransferase family.</text>
</comment>
<proteinExistence type="inferred from homology"/>
<dbReference type="Pfam" id="PF02384">
    <property type="entry name" value="N6_Mtase"/>
    <property type="match status" value="1"/>
</dbReference>
<dbReference type="AlphaFoldDB" id="I3CDX6"/>
<dbReference type="OrthoDB" id="9804086at2"/>
<feature type="domain" description="Type ISP restriction-modification enzyme LLaBIII C-terminal specificity" evidence="8">
    <location>
        <begin position="659"/>
        <end position="1002"/>
    </location>
</feature>
<keyword evidence="10" id="KW-0547">Nucleotide-binding</keyword>
<dbReference type="STRING" id="395493.BegalDRAFT_0911"/>
<dbReference type="HOGENOM" id="CLU_002151_1_1_6"/>
<dbReference type="GO" id="GO:0032259">
    <property type="term" value="P:methylation"/>
    <property type="evidence" value="ECO:0007669"/>
    <property type="project" value="UniProtKB-KW"/>
</dbReference>
<evidence type="ECO:0000256" key="5">
    <source>
        <dbReference type="ARBA" id="ARBA00022747"/>
    </source>
</evidence>
<dbReference type="InterPro" id="IPR053980">
    <property type="entry name" value="ISP_coupler"/>
</dbReference>
<dbReference type="GO" id="GO:0009007">
    <property type="term" value="F:site-specific DNA-methyltransferase (adenine-specific) activity"/>
    <property type="evidence" value="ECO:0007669"/>
    <property type="project" value="UniProtKB-EC"/>
</dbReference>
<dbReference type="Gene3D" id="3.40.50.150">
    <property type="entry name" value="Vaccinia Virus protein VP39"/>
    <property type="match status" value="1"/>
</dbReference>
<keyword evidence="10" id="KW-0378">Hydrolase</keyword>
<dbReference type="GO" id="GO:0009307">
    <property type="term" value="P:DNA restriction-modification system"/>
    <property type="evidence" value="ECO:0007669"/>
    <property type="project" value="UniProtKB-KW"/>
</dbReference>
<evidence type="ECO:0000256" key="6">
    <source>
        <dbReference type="ARBA" id="ARBA00047942"/>
    </source>
</evidence>
<dbReference type="EC" id="2.1.1.72" evidence="2"/>
<keyword evidence="11" id="KW-1185">Reference proteome</keyword>
<dbReference type="InterPro" id="IPR050953">
    <property type="entry name" value="N4_N6_ade-DNA_methylase"/>
</dbReference>
<dbReference type="InterPro" id="IPR002052">
    <property type="entry name" value="DNA_methylase_N6_adenine_CS"/>
</dbReference>
<keyword evidence="10" id="KW-0067">ATP-binding</keyword>
<dbReference type="PANTHER" id="PTHR33841:SF1">
    <property type="entry name" value="DNA METHYLTRANSFERASE A"/>
    <property type="match status" value="1"/>
</dbReference>
<evidence type="ECO:0000256" key="2">
    <source>
        <dbReference type="ARBA" id="ARBA00011900"/>
    </source>
</evidence>
<dbReference type="PROSITE" id="PS00092">
    <property type="entry name" value="N6_MTASE"/>
    <property type="match status" value="1"/>
</dbReference>
<dbReference type="InterPro" id="IPR003356">
    <property type="entry name" value="DNA_methylase_A-5"/>
</dbReference>
<evidence type="ECO:0000313" key="11">
    <source>
        <dbReference type="Proteomes" id="UP000005744"/>
    </source>
</evidence>
<organism evidence="10 11">
    <name type="scientific">Beggiatoa alba B18LD</name>
    <dbReference type="NCBI Taxonomy" id="395493"/>
    <lineage>
        <taxon>Bacteria</taxon>
        <taxon>Pseudomonadati</taxon>
        <taxon>Pseudomonadota</taxon>
        <taxon>Gammaproteobacteria</taxon>
        <taxon>Thiotrichales</taxon>
        <taxon>Thiotrichaceae</taxon>
        <taxon>Beggiatoa</taxon>
    </lineage>
</organism>
<dbReference type="GO" id="GO:0004386">
    <property type="term" value="F:helicase activity"/>
    <property type="evidence" value="ECO:0007669"/>
    <property type="project" value="UniProtKB-KW"/>
</dbReference>
<keyword evidence="10" id="KW-0347">Helicase</keyword>
<dbReference type="PANTHER" id="PTHR33841">
    <property type="entry name" value="DNA METHYLTRANSFERASE YEEA-RELATED"/>
    <property type="match status" value="1"/>
</dbReference>
<dbReference type="RefSeq" id="WP_002684098.1">
    <property type="nucleotide sequence ID" value="NZ_JH600070.1"/>
</dbReference>
<keyword evidence="5" id="KW-0680">Restriction system</keyword>
<keyword evidence="3" id="KW-0489">Methyltransferase</keyword>
<dbReference type="InterPro" id="IPR041635">
    <property type="entry name" value="Type_ISP_LLaBIII_C"/>
</dbReference>
<name>I3CDX6_9GAMM</name>
<comment type="catalytic activity">
    <reaction evidence="6">
        <text>a 2'-deoxyadenosine in DNA + S-adenosyl-L-methionine = an N(6)-methyl-2'-deoxyadenosine in DNA + S-adenosyl-L-homocysteine + H(+)</text>
        <dbReference type="Rhea" id="RHEA:15197"/>
        <dbReference type="Rhea" id="RHEA-COMP:12418"/>
        <dbReference type="Rhea" id="RHEA-COMP:12419"/>
        <dbReference type="ChEBI" id="CHEBI:15378"/>
        <dbReference type="ChEBI" id="CHEBI:57856"/>
        <dbReference type="ChEBI" id="CHEBI:59789"/>
        <dbReference type="ChEBI" id="CHEBI:90615"/>
        <dbReference type="ChEBI" id="CHEBI:90616"/>
        <dbReference type="EC" id="2.1.1.72"/>
    </reaction>
</comment>